<evidence type="ECO:0000256" key="2">
    <source>
        <dbReference type="ARBA" id="ARBA00022645"/>
    </source>
</evidence>
<evidence type="ECO:0000259" key="6">
    <source>
        <dbReference type="Pfam" id="PF03717"/>
    </source>
</evidence>
<dbReference type="Gene3D" id="3.90.1310.10">
    <property type="entry name" value="Penicillin-binding protein 2a (Domain 2)"/>
    <property type="match status" value="1"/>
</dbReference>
<dbReference type="Gene3D" id="3.40.710.10">
    <property type="entry name" value="DD-peptidase/beta-lactamase superfamily"/>
    <property type="match status" value="1"/>
</dbReference>
<feature type="transmembrane region" description="Helical" evidence="4">
    <location>
        <begin position="20"/>
        <end position="38"/>
    </location>
</feature>
<keyword evidence="2" id="KW-0645">Protease</keyword>
<comment type="subcellular location">
    <subcellularLocation>
        <location evidence="1">Membrane</location>
    </subcellularLocation>
</comment>
<organism evidence="8">
    <name type="scientific">Sinorhizobium medicae</name>
    <dbReference type="NCBI Taxonomy" id="110321"/>
    <lineage>
        <taxon>Bacteria</taxon>
        <taxon>Pseudomonadati</taxon>
        <taxon>Pseudomonadota</taxon>
        <taxon>Alphaproteobacteria</taxon>
        <taxon>Hyphomicrobiales</taxon>
        <taxon>Rhizobiaceae</taxon>
        <taxon>Sinorhizobium/Ensifer group</taxon>
        <taxon>Sinorhizobium</taxon>
    </lineage>
</organism>
<evidence type="ECO:0000313" key="8">
    <source>
        <dbReference type="EMBL" id="VTZ65390.1"/>
    </source>
</evidence>
<keyword evidence="8" id="KW-0328">Glycosyltransferase</keyword>
<keyword evidence="9" id="KW-1185">Reference proteome</keyword>
<dbReference type="GO" id="GO:0004180">
    <property type="term" value="F:carboxypeptidase activity"/>
    <property type="evidence" value="ECO:0007669"/>
    <property type="project" value="UniProtKB-KW"/>
</dbReference>
<dbReference type="Proteomes" id="UP001190825">
    <property type="component" value="Unassembled WGS sequence"/>
</dbReference>
<gene>
    <name evidence="7" type="ORF">BMJ33_04285</name>
    <name evidence="8" type="ORF">EMEDMD4_790414</name>
</gene>
<dbReference type="Gene3D" id="3.30.450.330">
    <property type="match status" value="1"/>
</dbReference>
<dbReference type="Pfam" id="PF00905">
    <property type="entry name" value="Transpeptidase"/>
    <property type="match status" value="1"/>
</dbReference>
<evidence type="ECO:0000259" key="5">
    <source>
        <dbReference type="Pfam" id="PF00905"/>
    </source>
</evidence>
<protein>
    <submittedName>
        <fullName evidence="7">Penicillin-binding protein</fullName>
    </submittedName>
    <submittedName>
        <fullName evidence="8">Peptidoglycan glycosyltransferase</fullName>
        <ecNumber evidence="8">2.4.1.129</ecNumber>
    </submittedName>
</protein>
<dbReference type="PANTHER" id="PTHR30627:SF1">
    <property type="entry name" value="PEPTIDOGLYCAN D,D-TRANSPEPTIDASE FTSI"/>
    <property type="match status" value="1"/>
</dbReference>
<dbReference type="EC" id="2.4.1.129" evidence="8"/>
<dbReference type="GO" id="GO:0016757">
    <property type="term" value="F:glycosyltransferase activity"/>
    <property type="evidence" value="ECO:0007669"/>
    <property type="project" value="UniProtKB-KW"/>
</dbReference>
<dbReference type="GO" id="GO:0005886">
    <property type="term" value="C:plasma membrane"/>
    <property type="evidence" value="ECO:0007669"/>
    <property type="project" value="TreeGrafter"/>
</dbReference>
<reference evidence="7" key="1">
    <citation type="submission" date="2017-04" db="EMBL/GenBank/DDBJ databases">
        <authorList>
            <person name="Porter S."/>
            <person name="Friesen M.L."/>
            <person name="Faber-Hammond J."/>
        </authorList>
    </citation>
    <scope>NUCLEOTIDE SEQUENCE</scope>
    <source>
        <strain evidence="7">Str16</strain>
    </source>
</reference>
<dbReference type="InterPro" id="IPR036138">
    <property type="entry name" value="PBP_dimer_sf"/>
</dbReference>
<evidence type="ECO:0000313" key="7">
    <source>
        <dbReference type="EMBL" id="PLU07629.1"/>
    </source>
</evidence>
<dbReference type="EMBL" id="CABFNB010000149">
    <property type="protein sequence ID" value="VTZ65390.1"/>
    <property type="molecule type" value="Genomic_DNA"/>
</dbReference>
<dbReference type="RefSeq" id="WP_101778319.1">
    <property type="nucleotide sequence ID" value="NZ_CABFNB010000149.1"/>
</dbReference>
<name>A0A508X750_9HYPH</name>
<proteinExistence type="predicted"/>
<evidence type="ECO:0000256" key="1">
    <source>
        <dbReference type="ARBA" id="ARBA00004370"/>
    </source>
</evidence>
<keyword evidence="4" id="KW-1133">Transmembrane helix</keyword>
<dbReference type="PANTHER" id="PTHR30627">
    <property type="entry name" value="PEPTIDOGLYCAN D,D-TRANSPEPTIDASE"/>
    <property type="match status" value="1"/>
</dbReference>
<accession>A0A508X750</accession>
<keyword evidence="2" id="KW-0378">Hydrolase</keyword>
<feature type="domain" description="Penicillin-binding protein dimerisation" evidence="6">
    <location>
        <begin position="58"/>
        <end position="167"/>
    </location>
</feature>
<keyword evidence="3 4" id="KW-0472">Membrane</keyword>
<keyword evidence="2" id="KW-0121">Carboxypeptidase</keyword>
<dbReference type="InterPro" id="IPR050515">
    <property type="entry name" value="Beta-lactam/transpept"/>
</dbReference>
<evidence type="ECO:0000256" key="4">
    <source>
        <dbReference type="SAM" id="Phobius"/>
    </source>
</evidence>
<sequence>MRKHAFTLRSRAHSRRVRIICIMAAFAAIFTGIFLRLVELGMEQEASHGISITYDRAPGGRPAIVDRNGELLATDIPIASLFIEPRSIPDLDEAVEKLTGLFPELDARELHSRLRSKDAFTWIKRQITPDKQQAVIDSGLAAIGFRPENRRLYPNGSMAAHILGAVDIDNRGIAGIEKWIDANWLADLRGAGMELRGRELQPVELSIDLRVQYALEQELGKAITKFGAAAGAGLLLDVTNGEVLALASYPDFDPNKPENAFKPDRINRVTAGVFEMGSTFKALTTAMALESGRFNLESVVDASKPLNFGRMRIHDYRGKYRPLTIPEAFVHSSNIVMAKMALALGPEASRTFLRRFGALSPLATELPESAAPLLPSSWSEVTTATVSFGHGIAVTPLQASTAVAALANGGRLIRPTFIKGSPVSERTIAEDLVSSDTSEAIRHLLRLNTAVGSAKRANVPGYAVGGKTGTAEKVVGGRYSRELNVTSFMGIVPADNPRYLLLTLLDEPRGLPETYGNRTSGWNAVPFGGAVFQRILPMLVAPTFPPPAGTVQAIPATTEEPGSRGTAAARTWLLRPR</sequence>
<dbReference type="GO" id="GO:0008658">
    <property type="term" value="F:penicillin binding"/>
    <property type="evidence" value="ECO:0007669"/>
    <property type="project" value="InterPro"/>
</dbReference>
<feature type="domain" description="Penicillin-binding protein transpeptidase" evidence="5">
    <location>
        <begin position="232"/>
        <end position="517"/>
    </location>
</feature>
<dbReference type="InterPro" id="IPR005311">
    <property type="entry name" value="PBP_dimer"/>
</dbReference>
<keyword evidence="8" id="KW-0808">Transferase</keyword>
<dbReference type="InterPro" id="IPR001460">
    <property type="entry name" value="PCN-bd_Tpept"/>
</dbReference>
<dbReference type="Proteomes" id="UP000507954">
    <property type="component" value="Unassembled WGS sequence"/>
</dbReference>
<dbReference type="GO" id="GO:0071555">
    <property type="term" value="P:cell wall organization"/>
    <property type="evidence" value="ECO:0007669"/>
    <property type="project" value="TreeGrafter"/>
</dbReference>
<dbReference type="SUPFAM" id="SSF56519">
    <property type="entry name" value="Penicillin binding protein dimerisation domain"/>
    <property type="match status" value="1"/>
</dbReference>
<dbReference type="Pfam" id="PF03717">
    <property type="entry name" value="PBP_dimer"/>
    <property type="match status" value="1"/>
</dbReference>
<evidence type="ECO:0000313" key="9">
    <source>
        <dbReference type="Proteomes" id="UP001190825"/>
    </source>
</evidence>
<dbReference type="SUPFAM" id="SSF56601">
    <property type="entry name" value="beta-lactamase/transpeptidase-like"/>
    <property type="match status" value="1"/>
</dbReference>
<keyword evidence="4" id="KW-0812">Transmembrane</keyword>
<dbReference type="AlphaFoldDB" id="A0A508X750"/>
<reference evidence="8" key="3">
    <citation type="submission" date="2019-06" db="EMBL/GenBank/DDBJ databases">
        <authorList>
            <person name="Le Quere A."/>
            <person name="Colella S."/>
        </authorList>
    </citation>
    <scope>NUCLEOTIDE SEQUENCE</scope>
    <source>
        <strain evidence="8">EmedicaeMD41</strain>
    </source>
</reference>
<reference evidence="7 9" key="2">
    <citation type="journal article" date="2018" name="FEMS Microbiol. Ecol.">
        <title>Co-invading symbiotic mutualists of Medicago polymorpha retain high ancestral diversity and contain diverse accessory genomes.</title>
        <authorList>
            <person name="Porter S.S."/>
            <person name="Faber-Hammond J.J."/>
            <person name="Friesen M.L."/>
        </authorList>
    </citation>
    <scope>NUCLEOTIDE SEQUENCE [LARGE SCALE GENOMIC DNA]</scope>
    <source>
        <strain evidence="7 9">Str16</strain>
    </source>
</reference>
<evidence type="ECO:0000256" key="3">
    <source>
        <dbReference type="ARBA" id="ARBA00023136"/>
    </source>
</evidence>
<dbReference type="EMBL" id="NBUC01000039">
    <property type="protein sequence ID" value="PLU07629.1"/>
    <property type="molecule type" value="Genomic_DNA"/>
</dbReference>
<dbReference type="InterPro" id="IPR012338">
    <property type="entry name" value="Beta-lactam/transpept-like"/>
</dbReference>